<keyword evidence="1" id="KW-0732">Signal</keyword>
<evidence type="ECO:0000313" key="2">
    <source>
        <dbReference type="EMBL" id="MDT0576105.1"/>
    </source>
</evidence>
<evidence type="ECO:0000256" key="1">
    <source>
        <dbReference type="SAM" id="SignalP"/>
    </source>
</evidence>
<protein>
    <recommendedName>
        <fullName evidence="4">Transporter</fullName>
    </recommendedName>
</protein>
<accession>A0ABU2ZI83</accession>
<dbReference type="EMBL" id="JAVRHS010000005">
    <property type="protein sequence ID" value="MDT0576105.1"/>
    <property type="molecule type" value="Genomic_DNA"/>
</dbReference>
<evidence type="ECO:0000313" key="3">
    <source>
        <dbReference type="Proteomes" id="UP001259803"/>
    </source>
</evidence>
<keyword evidence="3" id="KW-1185">Reference proteome</keyword>
<proteinExistence type="predicted"/>
<evidence type="ECO:0008006" key="4">
    <source>
        <dbReference type="Google" id="ProtNLM"/>
    </source>
</evidence>
<name>A0ABU2ZI83_9SPHN</name>
<dbReference type="Proteomes" id="UP001259803">
    <property type="component" value="Unassembled WGS sequence"/>
</dbReference>
<reference evidence="2 3" key="1">
    <citation type="submission" date="2023-09" db="EMBL/GenBank/DDBJ databases">
        <authorList>
            <person name="Rey-Velasco X."/>
        </authorList>
    </citation>
    <scope>NUCLEOTIDE SEQUENCE [LARGE SCALE GENOMIC DNA]</scope>
    <source>
        <strain evidence="2 3">F390</strain>
    </source>
</reference>
<gene>
    <name evidence="2" type="ORF">RM533_07880</name>
</gene>
<dbReference type="RefSeq" id="WP_311340680.1">
    <property type="nucleotide sequence ID" value="NZ_JAVRHS010000005.1"/>
</dbReference>
<feature type="chain" id="PRO_5047140283" description="Transporter" evidence="1">
    <location>
        <begin position="22"/>
        <end position="258"/>
    </location>
</feature>
<comment type="caution">
    <text evidence="2">The sequence shown here is derived from an EMBL/GenBank/DDBJ whole genome shotgun (WGS) entry which is preliminary data.</text>
</comment>
<sequence length="258" mass="27629">MTGKLAIAVVLALAGTASAHADPFLRAKGEGRIIASGVFTDSARGFDDDGNVSDNADYDQDQVYVLAEYGVSDDLTVILSPSYRSVSIENDDDIDGLGYTEVGARYRLAHGQDWLVSTQALLRIPGAGRQESFAQIGSTSTDIDLRLGAAYAAKAWFGSAEGGYRLRSGDLPNEFHADFSAGTNLTNRFMLLATLANTFSDGPGENIVNQSYRYGDAYVSGVFAVTDRISVQAGYTATIYGKNALRQRGPLVGVWIHF</sequence>
<feature type="signal peptide" evidence="1">
    <location>
        <begin position="1"/>
        <end position="21"/>
    </location>
</feature>
<organism evidence="2 3">
    <name type="scientific">Croceicoccus esteveae</name>
    <dbReference type="NCBI Taxonomy" id="3075597"/>
    <lineage>
        <taxon>Bacteria</taxon>
        <taxon>Pseudomonadati</taxon>
        <taxon>Pseudomonadota</taxon>
        <taxon>Alphaproteobacteria</taxon>
        <taxon>Sphingomonadales</taxon>
        <taxon>Erythrobacteraceae</taxon>
        <taxon>Croceicoccus</taxon>
    </lineage>
</organism>